<name>A0A6S6SJ03_9BACT</name>
<dbReference type="InterPro" id="IPR001387">
    <property type="entry name" value="Cro/C1-type_HTH"/>
</dbReference>
<protein>
    <recommendedName>
        <fullName evidence="2">HTH cro/C1-type domain-containing protein</fullName>
    </recommendedName>
</protein>
<dbReference type="SMART" id="SM00530">
    <property type="entry name" value="HTH_XRE"/>
    <property type="match status" value="1"/>
</dbReference>
<organism evidence="3">
    <name type="scientific">uncultured Sulfurovum sp</name>
    <dbReference type="NCBI Taxonomy" id="269237"/>
    <lineage>
        <taxon>Bacteria</taxon>
        <taxon>Pseudomonadati</taxon>
        <taxon>Campylobacterota</taxon>
        <taxon>Epsilonproteobacteria</taxon>
        <taxon>Campylobacterales</taxon>
        <taxon>Sulfurovaceae</taxon>
        <taxon>Sulfurovum</taxon>
        <taxon>environmental samples</taxon>
    </lineage>
</organism>
<dbReference type="PANTHER" id="PTHR46797">
    <property type="entry name" value="HTH-TYPE TRANSCRIPTIONAL REGULATOR"/>
    <property type="match status" value="1"/>
</dbReference>
<accession>A0A6S6SJ03</accession>
<dbReference type="SUPFAM" id="SSF47413">
    <property type="entry name" value="lambda repressor-like DNA-binding domains"/>
    <property type="match status" value="1"/>
</dbReference>
<evidence type="ECO:0000259" key="2">
    <source>
        <dbReference type="PROSITE" id="PS50943"/>
    </source>
</evidence>
<keyword evidence="1" id="KW-0238">DNA-binding</keyword>
<dbReference type="EMBL" id="CACVAZ010000030">
    <property type="protein sequence ID" value="CAA6806128.1"/>
    <property type="molecule type" value="Genomic_DNA"/>
</dbReference>
<dbReference type="GO" id="GO:0003700">
    <property type="term" value="F:DNA-binding transcription factor activity"/>
    <property type="evidence" value="ECO:0007669"/>
    <property type="project" value="TreeGrafter"/>
</dbReference>
<dbReference type="InterPro" id="IPR050807">
    <property type="entry name" value="TransReg_Diox_bact_type"/>
</dbReference>
<dbReference type="CDD" id="cd00093">
    <property type="entry name" value="HTH_XRE"/>
    <property type="match status" value="1"/>
</dbReference>
<sequence length="69" mass="7714">MNRETIAKLITQRRKQLNITQVELALLSELSTRQLSDIETAKVSTTIDTLSKICETLGLSIELKVKGID</sequence>
<gene>
    <name evidence="3" type="ORF">HELGO_WM33049</name>
</gene>
<reference evidence="3" key="1">
    <citation type="submission" date="2020-01" db="EMBL/GenBank/DDBJ databases">
        <authorList>
            <person name="Meier V. D."/>
            <person name="Meier V D."/>
        </authorList>
    </citation>
    <scope>NUCLEOTIDE SEQUENCE</scope>
    <source>
        <strain evidence="3">HLG_WM_MAG_02</strain>
    </source>
</reference>
<dbReference type="Pfam" id="PF01381">
    <property type="entry name" value="HTH_3"/>
    <property type="match status" value="1"/>
</dbReference>
<proteinExistence type="predicted"/>
<feature type="domain" description="HTH cro/C1-type" evidence="2">
    <location>
        <begin position="10"/>
        <end position="64"/>
    </location>
</feature>
<dbReference type="PANTHER" id="PTHR46797:SF1">
    <property type="entry name" value="METHYLPHOSPHONATE SYNTHASE"/>
    <property type="match status" value="1"/>
</dbReference>
<dbReference type="InterPro" id="IPR010982">
    <property type="entry name" value="Lambda_DNA-bd_dom_sf"/>
</dbReference>
<evidence type="ECO:0000256" key="1">
    <source>
        <dbReference type="ARBA" id="ARBA00023125"/>
    </source>
</evidence>
<dbReference type="PROSITE" id="PS50943">
    <property type="entry name" value="HTH_CROC1"/>
    <property type="match status" value="1"/>
</dbReference>
<evidence type="ECO:0000313" key="3">
    <source>
        <dbReference type="EMBL" id="CAA6806128.1"/>
    </source>
</evidence>
<dbReference type="GO" id="GO:0003677">
    <property type="term" value="F:DNA binding"/>
    <property type="evidence" value="ECO:0007669"/>
    <property type="project" value="UniProtKB-KW"/>
</dbReference>
<dbReference type="GO" id="GO:0005829">
    <property type="term" value="C:cytosol"/>
    <property type="evidence" value="ECO:0007669"/>
    <property type="project" value="TreeGrafter"/>
</dbReference>
<dbReference type="Gene3D" id="1.10.260.40">
    <property type="entry name" value="lambda repressor-like DNA-binding domains"/>
    <property type="match status" value="1"/>
</dbReference>
<dbReference type="AlphaFoldDB" id="A0A6S6SJ03"/>